<protein>
    <submittedName>
        <fullName evidence="1">Uncharacterized protein</fullName>
    </submittedName>
</protein>
<name>A0A1F5R7N9_9BACT</name>
<dbReference type="EMBL" id="MFFM01000038">
    <property type="protein sequence ID" value="OGF10454.1"/>
    <property type="molecule type" value="Genomic_DNA"/>
</dbReference>
<reference evidence="1 2" key="1">
    <citation type="journal article" date="2016" name="Nat. Commun.">
        <title>Thousands of microbial genomes shed light on interconnected biogeochemical processes in an aquifer system.</title>
        <authorList>
            <person name="Anantharaman K."/>
            <person name="Brown C.T."/>
            <person name="Hug L.A."/>
            <person name="Sharon I."/>
            <person name="Castelle C.J."/>
            <person name="Probst A.J."/>
            <person name="Thomas B.C."/>
            <person name="Singh A."/>
            <person name="Wilkins M.J."/>
            <person name="Karaoz U."/>
            <person name="Brodie E.L."/>
            <person name="Williams K.H."/>
            <person name="Hubbard S.S."/>
            <person name="Banfield J.F."/>
        </authorList>
    </citation>
    <scope>NUCLEOTIDE SEQUENCE [LARGE SCALE GENOMIC DNA]</scope>
</reference>
<comment type="caution">
    <text evidence="1">The sequence shown here is derived from an EMBL/GenBank/DDBJ whole genome shotgun (WGS) entry which is preliminary data.</text>
</comment>
<dbReference type="Proteomes" id="UP000177230">
    <property type="component" value="Unassembled WGS sequence"/>
</dbReference>
<proteinExistence type="predicted"/>
<dbReference type="AlphaFoldDB" id="A0A1F5R7N9"/>
<evidence type="ECO:0000313" key="1">
    <source>
        <dbReference type="EMBL" id="OGF10454.1"/>
    </source>
</evidence>
<evidence type="ECO:0000313" key="2">
    <source>
        <dbReference type="Proteomes" id="UP000177230"/>
    </source>
</evidence>
<sequence>MRFRPIILSYCLFFILSPGYCLELSVPGNDDEFRPFTILAPLPDSIISSGEPLEISLLLEETTGMDIHLLLDGLELTSQAQLTRDYLFYLSPEPPAPGPHRITVLFTSLADTVFDNSWSFQAAALDTVPVEPVKIPLDISLTAGMFYSQCDRDTLGLGLSYPIGWHPSGDVNLSGQLDGGFFNSYLSYDPTYDKYLHGLLQFENSSFGLSAGEFYPELSTLVFSGTSPLGLLATWQDKKTRILGTACRTQPADTLFQTYAQYLYGGRMKRSLADSLWLSGGYLYGYDQPGSLPDSVRFRSSIYIYNDTLTGFSDTLVTVDTLLSGKNRLCWFSLEWPISGTRFRTEYAGSGFMPDSSAGYINDRSYLLGAKKGMGGHWLELQYISWGRNFKSFGNPYLETAKNELLGMADLRFPGSLSARLDGSVYKVYTDSASGSSFKLGGTVNYARGRLTSASLRLDYNSRPYITYLYQNRSLSLSTVTKLMALSVISSYSYSSSSGISLTQSHNGMLGLSRFLMADRLYIQASAQHYQVFDSYGLTEQARSSAELRTSWQASAHTGIIFDCRNIQHQDRVAPDKSYRQQLASLSVSYRF</sequence>
<accession>A0A1F5R7N9</accession>
<gene>
    <name evidence="1" type="ORF">A2024_08855</name>
</gene>
<organism evidence="1 2">
    <name type="scientific">Candidatus Edwardsbacteria bacterium GWF2_54_11</name>
    <dbReference type="NCBI Taxonomy" id="1817851"/>
    <lineage>
        <taxon>Bacteria</taxon>
        <taxon>Candidatus Edwardsiibacteriota</taxon>
    </lineage>
</organism>